<protein>
    <submittedName>
        <fullName evidence="1">Uncharacterized protein</fullName>
    </submittedName>
</protein>
<comment type="caution">
    <text evidence="1">The sequence shown here is derived from an EMBL/GenBank/DDBJ whole genome shotgun (WGS) entry which is preliminary data.</text>
</comment>
<dbReference type="RefSeq" id="WP_209971231.1">
    <property type="nucleotide sequence ID" value="NZ_JAGGLB010000005.1"/>
</dbReference>
<evidence type="ECO:0000313" key="2">
    <source>
        <dbReference type="Proteomes" id="UP001519287"/>
    </source>
</evidence>
<keyword evidence="2" id="KW-1185">Reference proteome</keyword>
<dbReference type="Gene3D" id="2.115.10.20">
    <property type="entry name" value="Glycosyl hydrolase domain, family 43"/>
    <property type="match status" value="1"/>
</dbReference>
<dbReference type="InterPro" id="IPR023296">
    <property type="entry name" value="Glyco_hydro_beta-prop_sf"/>
</dbReference>
<reference evidence="1 2" key="1">
    <citation type="submission" date="2021-03" db="EMBL/GenBank/DDBJ databases">
        <title>Genomic Encyclopedia of Type Strains, Phase IV (KMG-IV): sequencing the most valuable type-strain genomes for metagenomic binning, comparative biology and taxonomic classification.</title>
        <authorList>
            <person name="Goeker M."/>
        </authorList>
    </citation>
    <scope>NUCLEOTIDE SEQUENCE [LARGE SCALE GENOMIC DNA]</scope>
    <source>
        <strain evidence="1 2">DSM 26048</strain>
    </source>
</reference>
<name>A0ABS4ISA8_9BACL</name>
<sequence length="477" mass="55478">MTDAIRIENRRELFWDEYLIDTEKTTAVRQLNKFQPKEVAIHHDAPWEGDGCNYHCIVKDDGLFRMYYLGWEMLDPDVTQHVTGSIVVCYAESENGKDWIKPDLGICEYGGSRDNNIILDSNTARFDNFYVFKDNNPECPDEERYKGTAIDWNDNYLWCFTSKDGIRFRKAWRMTNQGKFDTLNVAFWDALANKYRCYIRDFHDIPGNDWNAGIRDIRWMESADFKQWTNPERLDFGDGEDYPLYTNVVQPYDRAPHLFVGFPSRYVEKKEWTPNFDDFAGAQSRKKRMGVHPRYGLAITDCVFMSSRDGRSWNRWDEAFMTPGLEHPYNWVYGDCFPAVGMIETGSDLLPYAPNELSMYAKEGHWSQKPARLRRYTIRIDGFVSYKATYKPCKITTKPFIYEGSRLSVNFATSARGYMKVKLASGDQTINSIELFGDSLDKTVVFMDGDPSSLSGKPVIMEITMSDAELYSFKFNE</sequence>
<evidence type="ECO:0000313" key="1">
    <source>
        <dbReference type="EMBL" id="MBP1990453.1"/>
    </source>
</evidence>
<dbReference type="Proteomes" id="UP001519287">
    <property type="component" value="Unassembled WGS sequence"/>
</dbReference>
<dbReference type="SUPFAM" id="SSF75005">
    <property type="entry name" value="Arabinanase/levansucrase/invertase"/>
    <property type="match status" value="1"/>
</dbReference>
<proteinExistence type="predicted"/>
<accession>A0ABS4ISA8</accession>
<organism evidence="1 2">
    <name type="scientific">Paenibacillus eucommiae</name>
    <dbReference type="NCBI Taxonomy" id="1355755"/>
    <lineage>
        <taxon>Bacteria</taxon>
        <taxon>Bacillati</taxon>
        <taxon>Bacillota</taxon>
        <taxon>Bacilli</taxon>
        <taxon>Bacillales</taxon>
        <taxon>Paenibacillaceae</taxon>
        <taxon>Paenibacillus</taxon>
    </lineage>
</organism>
<dbReference type="EMBL" id="JAGGLB010000005">
    <property type="protein sequence ID" value="MBP1990453.1"/>
    <property type="molecule type" value="Genomic_DNA"/>
</dbReference>
<gene>
    <name evidence="1" type="ORF">J2Z66_002059</name>
</gene>